<feature type="non-terminal residue" evidence="8">
    <location>
        <position position="247"/>
    </location>
</feature>
<feature type="transmembrane region" description="Helical" evidence="6">
    <location>
        <begin position="163"/>
        <end position="186"/>
    </location>
</feature>
<comment type="subcellular location">
    <subcellularLocation>
        <location evidence="1">Cell membrane</location>
        <topology evidence="1">Multi-pass membrane protein</topology>
    </subcellularLocation>
</comment>
<dbReference type="InterPro" id="IPR011701">
    <property type="entry name" value="MFS"/>
</dbReference>
<dbReference type="Gene3D" id="1.20.1250.20">
    <property type="entry name" value="MFS general substrate transporter like domains"/>
    <property type="match status" value="1"/>
</dbReference>
<evidence type="ECO:0000256" key="3">
    <source>
        <dbReference type="ARBA" id="ARBA00022692"/>
    </source>
</evidence>
<dbReference type="Pfam" id="PF07690">
    <property type="entry name" value="MFS_1"/>
    <property type="match status" value="1"/>
</dbReference>
<dbReference type="SUPFAM" id="SSF103473">
    <property type="entry name" value="MFS general substrate transporter"/>
    <property type="match status" value="1"/>
</dbReference>
<evidence type="ECO:0000259" key="7">
    <source>
        <dbReference type="PROSITE" id="PS50850"/>
    </source>
</evidence>
<evidence type="ECO:0000256" key="6">
    <source>
        <dbReference type="SAM" id="Phobius"/>
    </source>
</evidence>
<keyword evidence="4 6" id="KW-1133">Transmembrane helix</keyword>
<name>A0A8T4J4W0_9ACTN</name>
<feature type="transmembrane region" description="Helical" evidence="6">
    <location>
        <begin position="47"/>
        <end position="67"/>
    </location>
</feature>
<dbReference type="EMBL" id="JAGSMN010001827">
    <property type="protein sequence ID" value="MBR7678768.1"/>
    <property type="molecule type" value="Genomic_DNA"/>
</dbReference>
<dbReference type="GO" id="GO:0005886">
    <property type="term" value="C:plasma membrane"/>
    <property type="evidence" value="ECO:0007669"/>
    <property type="project" value="UniProtKB-SubCell"/>
</dbReference>
<comment type="caution">
    <text evidence="8">The sequence shown here is derived from an EMBL/GenBank/DDBJ whole genome shotgun (WGS) entry which is preliminary data.</text>
</comment>
<proteinExistence type="predicted"/>
<dbReference type="InterPro" id="IPR020846">
    <property type="entry name" value="MFS_dom"/>
</dbReference>
<keyword evidence="2" id="KW-1003">Cell membrane</keyword>
<evidence type="ECO:0000256" key="2">
    <source>
        <dbReference type="ARBA" id="ARBA00022475"/>
    </source>
</evidence>
<gene>
    <name evidence="8" type="ORF">KDA82_38635</name>
</gene>
<dbReference type="GO" id="GO:0022857">
    <property type="term" value="F:transmembrane transporter activity"/>
    <property type="evidence" value="ECO:0007669"/>
    <property type="project" value="InterPro"/>
</dbReference>
<feature type="domain" description="Major facilitator superfamily (MFS) profile" evidence="7">
    <location>
        <begin position="9"/>
        <end position="247"/>
    </location>
</feature>
<dbReference type="InterPro" id="IPR036259">
    <property type="entry name" value="MFS_trans_sf"/>
</dbReference>
<reference evidence="8" key="1">
    <citation type="submission" date="2021-04" db="EMBL/GenBank/DDBJ databases">
        <title>Sequencing of actinobacteria type strains.</title>
        <authorList>
            <person name="Nguyen G.-S."/>
            <person name="Wentzel A."/>
        </authorList>
    </citation>
    <scope>NUCLEOTIDE SEQUENCE</scope>
    <source>
        <strain evidence="8">DSM 42095</strain>
    </source>
</reference>
<dbReference type="InterPro" id="IPR050189">
    <property type="entry name" value="MFS_Efflux_Transporters"/>
</dbReference>
<feature type="transmembrane region" description="Helical" evidence="6">
    <location>
        <begin position="74"/>
        <end position="94"/>
    </location>
</feature>
<feature type="transmembrane region" description="Helical" evidence="6">
    <location>
        <begin position="206"/>
        <end position="227"/>
    </location>
</feature>
<dbReference type="Proteomes" id="UP000675554">
    <property type="component" value="Unassembled WGS sequence"/>
</dbReference>
<keyword evidence="9" id="KW-1185">Reference proteome</keyword>
<dbReference type="AlphaFoldDB" id="A0A8T4J4W0"/>
<accession>A0A8T4J4W0</accession>
<evidence type="ECO:0000313" key="8">
    <source>
        <dbReference type="EMBL" id="MBR7678768.1"/>
    </source>
</evidence>
<dbReference type="PANTHER" id="PTHR43124">
    <property type="entry name" value="PURINE EFFLUX PUMP PBUE"/>
    <property type="match status" value="1"/>
</dbReference>
<dbReference type="PANTHER" id="PTHR43124:SF3">
    <property type="entry name" value="CHLORAMPHENICOL EFFLUX PUMP RV0191"/>
    <property type="match status" value="1"/>
</dbReference>
<feature type="non-terminal residue" evidence="8">
    <location>
        <position position="1"/>
    </location>
</feature>
<evidence type="ECO:0000256" key="4">
    <source>
        <dbReference type="ARBA" id="ARBA00022989"/>
    </source>
</evidence>
<evidence type="ECO:0000256" key="5">
    <source>
        <dbReference type="ARBA" id="ARBA00023136"/>
    </source>
</evidence>
<evidence type="ECO:0000313" key="9">
    <source>
        <dbReference type="Proteomes" id="UP000675554"/>
    </source>
</evidence>
<keyword evidence="5 6" id="KW-0472">Membrane</keyword>
<dbReference type="PROSITE" id="PS50850">
    <property type="entry name" value="MFS"/>
    <property type="match status" value="1"/>
</dbReference>
<protein>
    <submittedName>
        <fullName evidence="8">MFS transporter</fullName>
    </submittedName>
</protein>
<evidence type="ECO:0000256" key="1">
    <source>
        <dbReference type="ARBA" id="ARBA00004651"/>
    </source>
</evidence>
<sequence>ASTAGGWPAVLAVAAATFSVVTAEMLPVGLLTPIGHTLRVSDGAAGLTLTATGLVAALAAPVVPLTARRADRRLVLAGLLVLLAAANLLAAWAPVFGVLLLARVLVGLGMGGVWAVAASLAVRLVPARSVAPATAAVFSGIAVASVVGVPAGTLVGELAGWRAAFALMAAVSLAVAAALALLLPPLPADGRARPRELAALLRAPRLRTGLLVVLLLVAGHFAAYTYVRPVLEELSGIGAGLLSVLLL</sequence>
<keyword evidence="3 6" id="KW-0812">Transmembrane</keyword>
<feature type="transmembrane region" description="Helical" evidence="6">
    <location>
        <begin position="129"/>
        <end position="151"/>
    </location>
</feature>
<feature type="transmembrane region" description="Helical" evidence="6">
    <location>
        <begin position="100"/>
        <end position="122"/>
    </location>
</feature>
<organism evidence="8 9">
    <name type="scientific">Streptomyces daliensis</name>
    <dbReference type="NCBI Taxonomy" id="299421"/>
    <lineage>
        <taxon>Bacteria</taxon>
        <taxon>Bacillati</taxon>
        <taxon>Actinomycetota</taxon>
        <taxon>Actinomycetes</taxon>
        <taxon>Kitasatosporales</taxon>
        <taxon>Streptomycetaceae</taxon>
        <taxon>Streptomyces</taxon>
    </lineage>
</organism>